<feature type="chain" id="PRO_5003005384" evidence="1">
    <location>
        <begin position="21"/>
        <end position="370"/>
    </location>
</feature>
<dbReference type="EMBL" id="FN554967">
    <property type="protein sequence ID" value="CBH10625.1"/>
    <property type="molecule type" value="Genomic_DNA"/>
</dbReference>
<protein>
    <submittedName>
        <fullName evidence="2">Uncharacterized protein</fullName>
    </submittedName>
</protein>
<dbReference type="VEuPathDB" id="TriTrypDB:Tbg972.4.3260"/>
<organism evidence="2 3">
    <name type="scientific">Trypanosoma brucei gambiense (strain MHOM/CI/86/DAL972)</name>
    <dbReference type="NCBI Taxonomy" id="679716"/>
    <lineage>
        <taxon>Eukaryota</taxon>
        <taxon>Discoba</taxon>
        <taxon>Euglenozoa</taxon>
        <taxon>Kinetoplastea</taxon>
        <taxon>Metakinetoplastina</taxon>
        <taxon>Trypanosomatida</taxon>
        <taxon>Trypanosomatidae</taxon>
        <taxon>Trypanosoma</taxon>
    </lineage>
</organism>
<proteinExistence type="predicted"/>
<accession>C9ZMX2</accession>
<evidence type="ECO:0000313" key="3">
    <source>
        <dbReference type="Proteomes" id="UP000002316"/>
    </source>
</evidence>
<dbReference type="KEGG" id="tbg:TbgDal_IV3260"/>
<gene>
    <name evidence="2" type="ORF">TbgDal_IV3260</name>
</gene>
<sequence>MIPAGTGLIVFSLVAVCVYGEIRGDGRGKALTQSDADAICNVVRELRELRNNVTYNIKFAEKTVKDCEKIVAHSSARVEAKKMLVQILREVTPEEDENLTIIEKLLSDMGVLKNELRNVVTEMHLSLGYIRSSSWNLVNMSDSYAYWIKDMVESFSHAALSTGCCCLVVDGGATGDCIKDGKRGIVPKDCTVYPIAQSESVIADYNNPLANELTLTMGNAGNYRNHVGYGCYITTTNSSYIRGRKSLIYELSGGLFNTSENALISNFSSIGEEFQHLIGQLNANVGMISAGNTSITGQKATLDSLFLKLEEEVRSILKGRETTMELTEKLGTMKDIPWYDKESNVIDGVKTKPNLSGVTMLLFVFVVFGK</sequence>
<reference evidence="3" key="1">
    <citation type="journal article" date="2010" name="PLoS Negl. Trop. Dis.">
        <title>The genome sequence of Trypanosoma brucei gambiense, causative agent of chronic human african trypanosomiasis.</title>
        <authorList>
            <person name="Jackson A.P."/>
            <person name="Sanders M."/>
            <person name="Berry A."/>
            <person name="McQuillan J."/>
            <person name="Aslett M.A."/>
            <person name="Quail M.A."/>
            <person name="Chukualim B."/>
            <person name="Capewell P."/>
            <person name="MacLeod A."/>
            <person name="Melville S.E."/>
            <person name="Gibson W."/>
            <person name="Barry J.D."/>
            <person name="Berriman M."/>
            <person name="Hertz-Fowler C."/>
        </authorList>
    </citation>
    <scope>NUCLEOTIDE SEQUENCE [LARGE SCALE GENOMIC DNA]</scope>
    <source>
        <strain evidence="3">MHOM/CI/86/DAL972</strain>
    </source>
</reference>
<dbReference type="AlphaFoldDB" id="C9ZMX2"/>
<dbReference type="GeneID" id="23859756"/>
<dbReference type="RefSeq" id="XP_011772914.1">
    <property type="nucleotide sequence ID" value="XM_011774612.1"/>
</dbReference>
<name>C9ZMX2_TRYB9</name>
<evidence type="ECO:0000256" key="1">
    <source>
        <dbReference type="SAM" id="SignalP"/>
    </source>
</evidence>
<dbReference type="Proteomes" id="UP000002316">
    <property type="component" value="Chromosome 4"/>
</dbReference>
<feature type="signal peptide" evidence="1">
    <location>
        <begin position="1"/>
        <end position="20"/>
    </location>
</feature>
<keyword evidence="1" id="KW-0732">Signal</keyword>
<evidence type="ECO:0000313" key="2">
    <source>
        <dbReference type="EMBL" id="CBH10625.1"/>
    </source>
</evidence>